<accession>A0A2Z2HSI0</accession>
<organism evidence="1 2">
    <name type="scientific">Natrarchaeobaculum aegyptiacum</name>
    <dbReference type="NCBI Taxonomy" id="745377"/>
    <lineage>
        <taxon>Archaea</taxon>
        <taxon>Methanobacteriati</taxon>
        <taxon>Methanobacteriota</taxon>
        <taxon>Stenosarchaea group</taxon>
        <taxon>Halobacteria</taxon>
        <taxon>Halobacteriales</taxon>
        <taxon>Natrialbaceae</taxon>
        <taxon>Natrarchaeobaculum</taxon>
    </lineage>
</organism>
<protein>
    <submittedName>
        <fullName evidence="1">Uncharacterized protein</fullName>
    </submittedName>
</protein>
<sequence>MTTTPDEPTQTPDEIAAQLLERTAGDEVVLKLSGPETTADESTIRASIRRPLHLPSSVDEGVDGGSLRFAIEAGAETIERLELPECEGVIAAEEIDHGSWNRSRVQFYEVADAGDQDEPTEFGEQVLSETIAAIDAEATVGNDSGSNQQDYSVL</sequence>
<proteinExistence type="predicted"/>
<name>A0A2Z2HSI0_9EURY</name>
<dbReference type="GeneID" id="32892473"/>
<evidence type="ECO:0000313" key="2">
    <source>
        <dbReference type="Proteomes" id="UP000250088"/>
    </source>
</evidence>
<dbReference type="EMBL" id="CP019893">
    <property type="protein sequence ID" value="ARS88347.1"/>
    <property type="molecule type" value="Genomic_DNA"/>
</dbReference>
<dbReference type="OrthoDB" id="203659at2157"/>
<dbReference type="RefSeq" id="WP_086886728.1">
    <property type="nucleotide sequence ID" value="NZ_CP019893.1"/>
</dbReference>
<evidence type="ECO:0000313" key="1">
    <source>
        <dbReference type="EMBL" id="ARS88347.1"/>
    </source>
</evidence>
<dbReference type="Proteomes" id="UP000250088">
    <property type="component" value="Chromosome"/>
</dbReference>
<gene>
    <name evidence="1" type="ORF">B1756_00305</name>
</gene>
<dbReference type="AlphaFoldDB" id="A0A2Z2HSI0"/>
<dbReference type="KEGG" id="naj:B1756_00305"/>
<keyword evidence="2" id="KW-1185">Reference proteome</keyword>
<reference evidence="2" key="1">
    <citation type="submission" date="2017-02" db="EMBL/GenBank/DDBJ databases">
        <title>Natronthermophilus aegyptiacus gen. nov.,sp. nov., an aerobic, extremely halophilic alkalithermophilic archaeon isolated from the athalassohaline Wadi An Natrun, Egypt.</title>
        <authorList>
            <person name="Zhao B."/>
        </authorList>
    </citation>
    <scope>NUCLEOTIDE SEQUENCE [LARGE SCALE GENOMIC DNA]</scope>
    <source>
        <strain evidence="2">JW/NM-HA 15</strain>
    </source>
</reference>